<evidence type="ECO:0000256" key="11">
    <source>
        <dbReference type="HAMAP-Rule" id="MF_01479"/>
    </source>
</evidence>
<dbReference type="HAMAP" id="MF_01479">
    <property type="entry name" value="WhiB"/>
    <property type="match status" value="1"/>
</dbReference>
<evidence type="ECO:0000256" key="12">
    <source>
        <dbReference type="SAM" id="MobiDB-lite"/>
    </source>
</evidence>
<feature type="compositionally biased region" description="Polar residues" evidence="12">
    <location>
        <begin position="1"/>
        <end position="12"/>
    </location>
</feature>
<gene>
    <name evidence="11" type="primary">whiB</name>
    <name evidence="14" type="ORF">SAMN04489860_2312</name>
</gene>
<dbReference type="EMBL" id="LT629776">
    <property type="protein sequence ID" value="SDS76541.1"/>
    <property type="molecule type" value="Genomic_DNA"/>
</dbReference>
<keyword evidence="11" id="KW-0963">Cytoplasm</keyword>
<accession>A0A1H1UW82</accession>
<dbReference type="Pfam" id="PF02467">
    <property type="entry name" value="Whib"/>
    <property type="match status" value="1"/>
</dbReference>
<dbReference type="GO" id="GO:0045454">
    <property type="term" value="P:cell redox homeostasis"/>
    <property type="evidence" value="ECO:0007669"/>
    <property type="project" value="TreeGrafter"/>
</dbReference>
<dbReference type="GO" id="GO:0003677">
    <property type="term" value="F:DNA binding"/>
    <property type="evidence" value="ECO:0007669"/>
    <property type="project" value="UniProtKB-UniRule"/>
</dbReference>
<evidence type="ECO:0000256" key="2">
    <source>
        <dbReference type="ARBA" id="ARBA00006597"/>
    </source>
</evidence>
<dbReference type="STRING" id="545619.SAMN04489860_2312"/>
<dbReference type="GO" id="GO:0035731">
    <property type="term" value="F:dinitrosyl-iron complex binding"/>
    <property type="evidence" value="ECO:0007669"/>
    <property type="project" value="UniProtKB-UniRule"/>
</dbReference>
<evidence type="ECO:0000256" key="1">
    <source>
        <dbReference type="ARBA" id="ARBA00004496"/>
    </source>
</evidence>
<dbReference type="GO" id="GO:0051539">
    <property type="term" value="F:4 iron, 4 sulfur cluster binding"/>
    <property type="evidence" value="ECO:0007669"/>
    <property type="project" value="UniProtKB-UniRule"/>
</dbReference>
<feature type="region of interest" description="Disordered" evidence="12">
    <location>
        <begin position="114"/>
        <end position="137"/>
    </location>
</feature>
<comment type="subcellular location">
    <subcellularLocation>
        <location evidence="1 11">Cytoplasm</location>
    </subcellularLocation>
</comment>
<feature type="binding site" evidence="11">
    <location>
        <position position="81"/>
    </location>
    <ligand>
        <name>[4Fe-4S] cluster</name>
        <dbReference type="ChEBI" id="CHEBI:49883"/>
    </ligand>
</feature>
<keyword evidence="9 11" id="KW-1015">Disulfide bond</keyword>
<evidence type="ECO:0000259" key="13">
    <source>
        <dbReference type="PROSITE" id="PS51674"/>
    </source>
</evidence>
<keyword evidence="15" id="KW-1185">Reference proteome</keyword>
<dbReference type="PROSITE" id="PS51674">
    <property type="entry name" value="4FE4S_WBL"/>
    <property type="match status" value="1"/>
</dbReference>
<evidence type="ECO:0000313" key="14">
    <source>
        <dbReference type="EMBL" id="SDS76541.1"/>
    </source>
</evidence>
<feature type="binding site" evidence="11">
    <location>
        <position position="55"/>
    </location>
    <ligand>
        <name>[4Fe-4S] cluster</name>
        <dbReference type="ChEBI" id="CHEBI:49883"/>
    </ligand>
</feature>
<feature type="binding site" evidence="11">
    <location>
        <position position="78"/>
    </location>
    <ligand>
        <name>[4Fe-4S] cluster</name>
        <dbReference type="ChEBI" id="CHEBI:49883"/>
    </ligand>
</feature>
<protein>
    <recommendedName>
        <fullName evidence="11">Transcriptional regulator WhiB</fullName>
    </recommendedName>
</protein>
<reference evidence="14 15" key="1">
    <citation type="submission" date="2016-10" db="EMBL/GenBank/DDBJ databases">
        <authorList>
            <person name="de Groot N.N."/>
        </authorList>
    </citation>
    <scope>NUCLEOTIDE SEQUENCE [LARGE SCALE GENOMIC DNA]</scope>
    <source>
        <strain evidence="14 15">DSM 22126</strain>
    </source>
</reference>
<dbReference type="GO" id="GO:0005737">
    <property type="term" value="C:cytoplasm"/>
    <property type="evidence" value="ECO:0007669"/>
    <property type="project" value="UniProtKB-SubCell"/>
</dbReference>
<proteinExistence type="inferred from homology"/>
<keyword evidence="5 11" id="KW-0408">Iron</keyword>
<evidence type="ECO:0000256" key="8">
    <source>
        <dbReference type="ARBA" id="ARBA00023125"/>
    </source>
</evidence>
<dbReference type="GO" id="GO:0046872">
    <property type="term" value="F:metal ion binding"/>
    <property type="evidence" value="ECO:0007669"/>
    <property type="project" value="UniProtKB-KW"/>
</dbReference>
<dbReference type="AlphaFoldDB" id="A0A1H1UW82"/>
<evidence type="ECO:0000256" key="4">
    <source>
        <dbReference type="ARBA" id="ARBA00022723"/>
    </source>
</evidence>
<dbReference type="InterPro" id="IPR034768">
    <property type="entry name" value="4FE4S_WBL"/>
</dbReference>
<sequence>MRLSTMLDTMTSGGAGPWTPSPPTSRGDAAASTDQDPSWVTDEGFRRLVAQTIPCRSNDPELWFAERAADVERAKELCRACPLVAGCLAGARERREPWGVWGGEIFVDGVVVARKRGRGRPPKSEQSPGVTTPREAA</sequence>
<evidence type="ECO:0000256" key="7">
    <source>
        <dbReference type="ARBA" id="ARBA00023015"/>
    </source>
</evidence>
<comment type="PTM">
    <text evidence="11">Upon Fe-S cluster removal intramolecular disulfide bonds are formed.</text>
</comment>
<name>A0A1H1UW82_9CELL</name>
<dbReference type="InterPro" id="IPR003482">
    <property type="entry name" value="Whib"/>
</dbReference>
<evidence type="ECO:0000313" key="15">
    <source>
        <dbReference type="Proteomes" id="UP000185663"/>
    </source>
</evidence>
<comment type="cofactor">
    <cofactor evidence="11">
        <name>[4Fe-4S] cluster</name>
        <dbReference type="ChEBI" id="CHEBI:49883"/>
    </cofactor>
    <text evidence="11">Binds 1 [4Fe-4S] cluster per subunit. Following nitrosylation of the [4Fe-4S] cluster binds 1 [4Fe-8(NO)] cluster per subunit.</text>
</comment>
<dbReference type="PANTHER" id="PTHR38839">
    <property type="entry name" value="TRANSCRIPTIONAL REGULATOR WHID-RELATED"/>
    <property type="match status" value="1"/>
</dbReference>
<evidence type="ECO:0000256" key="5">
    <source>
        <dbReference type="ARBA" id="ARBA00023004"/>
    </source>
</evidence>
<dbReference type="Proteomes" id="UP000185663">
    <property type="component" value="Chromosome I"/>
</dbReference>
<feature type="binding site" evidence="11">
    <location>
        <position position="87"/>
    </location>
    <ligand>
        <name>[4Fe-4S] cluster</name>
        <dbReference type="ChEBI" id="CHEBI:49883"/>
    </ligand>
</feature>
<keyword evidence="8 11" id="KW-0238">DNA-binding</keyword>
<evidence type="ECO:0000256" key="9">
    <source>
        <dbReference type="ARBA" id="ARBA00023157"/>
    </source>
</evidence>
<feature type="domain" description="4Fe-4S Wbl-type" evidence="13">
    <location>
        <begin position="54"/>
        <end position="111"/>
    </location>
</feature>
<organism evidence="14 15">
    <name type="scientific">Paraoerskovia marina</name>
    <dbReference type="NCBI Taxonomy" id="545619"/>
    <lineage>
        <taxon>Bacteria</taxon>
        <taxon>Bacillati</taxon>
        <taxon>Actinomycetota</taxon>
        <taxon>Actinomycetes</taxon>
        <taxon>Micrococcales</taxon>
        <taxon>Cellulomonadaceae</taxon>
        <taxon>Paraoerskovia</taxon>
    </lineage>
</organism>
<keyword evidence="7 11" id="KW-0805">Transcription regulation</keyword>
<comment type="similarity">
    <text evidence="2 11">Belongs to the WhiB family.</text>
</comment>
<dbReference type="eggNOG" id="ENOG5032RVG">
    <property type="taxonomic scope" value="Bacteria"/>
</dbReference>
<evidence type="ECO:0000256" key="6">
    <source>
        <dbReference type="ARBA" id="ARBA00023014"/>
    </source>
</evidence>
<comment type="function">
    <text evidence="11">Acts as a transcriptional regulator. Probably redox-responsive. The apo- but not holo-form probably binds DNA.</text>
</comment>
<keyword evidence="3 11" id="KW-0004">4Fe-4S</keyword>
<dbReference type="GO" id="GO:0047134">
    <property type="term" value="F:protein-disulfide reductase [NAD(P)H] activity"/>
    <property type="evidence" value="ECO:0007669"/>
    <property type="project" value="TreeGrafter"/>
</dbReference>
<comment type="PTM">
    <text evidence="11">The Fe-S cluster can be nitrosylated by nitric oxide (NO).</text>
</comment>
<keyword evidence="4 11" id="KW-0479">Metal-binding</keyword>
<dbReference type="PANTHER" id="PTHR38839:SF2">
    <property type="entry name" value="TRANSCRIPTIONAL REGULATOR WHIB7-RELATED"/>
    <property type="match status" value="1"/>
</dbReference>
<evidence type="ECO:0000256" key="3">
    <source>
        <dbReference type="ARBA" id="ARBA00022485"/>
    </source>
</evidence>
<evidence type="ECO:0000256" key="10">
    <source>
        <dbReference type="ARBA" id="ARBA00023163"/>
    </source>
</evidence>
<feature type="region of interest" description="Disordered" evidence="12">
    <location>
        <begin position="1"/>
        <end position="39"/>
    </location>
</feature>
<dbReference type="GO" id="GO:0045892">
    <property type="term" value="P:negative regulation of DNA-templated transcription"/>
    <property type="evidence" value="ECO:0007669"/>
    <property type="project" value="TreeGrafter"/>
</dbReference>
<keyword evidence="10 11" id="KW-0804">Transcription</keyword>
<keyword evidence="6 11" id="KW-0411">Iron-sulfur</keyword>